<feature type="compositionally biased region" description="Low complexity" evidence="1">
    <location>
        <begin position="73"/>
        <end position="102"/>
    </location>
</feature>
<feature type="compositionally biased region" description="Low complexity" evidence="1">
    <location>
        <begin position="110"/>
        <end position="122"/>
    </location>
</feature>
<dbReference type="OrthoDB" id="4473401at2759"/>
<sequence>MDLALISPESSFNMASSVTCVLALLFLFGVLSSYEGAPQFGPYISGRQGPGFHVISPRHSGFGHNQGPGRLASGGSISISKSVSISRGGSSVSNAKSSAGSNSGFGGGSSASSNAAASSRGK</sequence>
<dbReference type="AlphaFoldDB" id="A0A8S1A1U6"/>
<comment type="caution">
    <text evidence="2">The sequence shown here is derived from an EMBL/GenBank/DDBJ whole genome shotgun (WGS) entry which is preliminary data.</text>
</comment>
<organism evidence="2 3">
    <name type="scientific">Arctia plantaginis</name>
    <name type="common">Wood tiger moth</name>
    <name type="synonym">Phalaena plantaginis</name>
    <dbReference type="NCBI Taxonomy" id="874455"/>
    <lineage>
        <taxon>Eukaryota</taxon>
        <taxon>Metazoa</taxon>
        <taxon>Ecdysozoa</taxon>
        <taxon>Arthropoda</taxon>
        <taxon>Hexapoda</taxon>
        <taxon>Insecta</taxon>
        <taxon>Pterygota</taxon>
        <taxon>Neoptera</taxon>
        <taxon>Endopterygota</taxon>
        <taxon>Lepidoptera</taxon>
        <taxon>Glossata</taxon>
        <taxon>Ditrysia</taxon>
        <taxon>Noctuoidea</taxon>
        <taxon>Erebidae</taxon>
        <taxon>Arctiinae</taxon>
        <taxon>Arctia</taxon>
    </lineage>
</organism>
<accession>A0A8S1A1U6</accession>
<gene>
    <name evidence="2" type="ORF">APLA_LOCUS8893</name>
</gene>
<protein>
    <submittedName>
        <fullName evidence="2">Uncharacterized protein</fullName>
    </submittedName>
</protein>
<proteinExistence type="predicted"/>
<name>A0A8S1A1U6_ARCPL</name>
<dbReference type="Proteomes" id="UP000494256">
    <property type="component" value="Unassembled WGS sequence"/>
</dbReference>
<evidence type="ECO:0000313" key="2">
    <source>
        <dbReference type="EMBL" id="CAB3240183.1"/>
    </source>
</evidence>
<feature type="region of interest" description="Disordered" evidence="1">
    <location>
        <begin position="56"/>
        <end position="122"/>
    </location>
</feature>
<reference evidence="2 3" key="1">
    <citation type="submission" date="2020-04" db="EMBL/GenBank/DDBJ databases">
        <authorList>
            <person name="Wallbank WR R."/>
            <person name="Pardo Diaz C."/>
            <person name="Kozak K."/>
            <person name="Martin S."/>
            <person name="Jiggins C."/>
            <person name="Moest M."/>
            <person name="Warren A I."/>
            <person name="Byers J.R.P. K."/>
            <person name="Montejo-Kovacevich G."/>
            <person name="Yen C E."/>
        </authorList>
    </citation>
    <scope>NUCLEOTIDE SEQUENCE [LARGE SCALE GENOMIC DNA]</scope>
</reference>
<evidence type="ECO:0000256" key="1">
    <source>
        <dbReference type="SAM" id="MobiDB-lite"/>
    </source>
</evidence>
<dbReference type="EMBL" id="CADEBD010000309">
    <property type="protein sequence ID" value="CAB3240183.1"/>
    <property type="molecule type" value="Genomic_DNA"/>
</dbReference>
<evidence type="ECO:0000313" key="3">
    <source>
        <dbReference type="Proteomes" id="UP000494256"/>
    </source>
</evidence>